<gene>
    <name evidence="2" type="ORF">OMW55_12170</name>
</gene>
<evidence type="ECO:0000256" key="1">
    <source>
        <dbReference type="SAM" id="SignalP"/>
    </source>
</evidence>
<dbReference type="EMBL" id="JAPDOB010000002">
    <property type="protein sequence ID" value="MCW3798563.1"/>
    <property type="molecule type" value="Genomic_DNA"/>
</dbReference>
<dbReference type="Gene3D" id="3.40.50.150">
    <property type="entry name" value="Vaccinia Virus protein VP39"/>
    <property type="match status" value="1"/>
</dbReference>
<name>A0ABT3JHK3_9SPHN</name>
<keyword evidence="2" id="KW-0489">Methyltransferase</keyword>
<protein>
    <submittedName>
        <fullName evidence="2">Methyltransferase</fullName>
    </submittedName>
</protein>
<accession>A0ABT3JHK3</accession>
<sequence length="253" mass="27775">MRITGPLLAFAMLAGAAPTIAAPTPTIANAVGATAARDPDNVKLDASRRPAELLSFFGLKRGMKVLDMFGLNGYWAEITAPVVGPRGRVTVWQPSQFYTATALEKWSTGPGKQPNVQVIVSPFQAPEWPAAAYDFALINLDYHDVYWESTQRGLPRMDPANFTRRLYAAMKPGGVVGVVDHVAIAGSEPRQSVEKLHRIDPAVIRADFERAGFKLEAESPLLRNPADNHTLLVFDKAIRGQTDRVVLKFRKVR</sequence>
<feature type="chain" id="PRO_5046036855" evidence="1">
    <location>
        <begin position="22"/>
        <end position="253"/>
    </location>
</feature>
<dbReference type="GO" id="GO:0032259">
    <property type="term" value="P:methylation"/>
    <property type="evidence" value="ECO:0007669"/>
    <property type="project" value="UniProtKB-KW"/>
</dbReference>
<reference evidence="2 3" key="1">
    <citation type="submission" date="2022-10" db="EMBL/GenBank/DDBJ databases">
        <title>Sphingomonas sp.</title>
        <authorList>
            <person name="Jin C."/>
        </authorList>
    </citation>
    <scope>NUCLEOTIDE SEQUENCE [LARGE SCALE GENOMIC DNA]</scope>
    <source>
        <strain evidence="2 3">BN140010</strain>
    </source>
</reference>
<dbReference type="RefSeq" id="WP_264883460.1">
    <property type="nucleotide sequence ID" value="NZ_JAPDOB010000002.1"/>
</dbReference>
<evidence type="ECO:0000313" key="2">
    <source>
        <dbReference type="EMBL" id="MCW3798563.1"/>
    </source>
</evidence>
<dbReference type="Proteomes" id="UP001526246">
    <property type="component" value="Unassembled WGS sequence"/>
</dbReference>
<organism evidence="2 3">
    <name type="scientific">Sphingomonas arvum</name>
    <dbReference type="NCBI Taxonomy" id="2992113"/>
    <lineage>
        <taxon>Bacteria</taxon>
        <taxon>Pseudomonadati</taxon>
        <taxon>Pseudomonadota</taxon>
        <taxon>Alphaproteobacteria</taxon>
        <taxon>Sphingomonadales</taxon>
        <taxon>Sphingomonadaceae</taxon>
        <taxon>Sphingomonas</taxon>
    </lineage>
</organism>
<keyword evidence="2" id="KW-0808">Transferase</keyword>
<proteinExistence type="predicted"/>
<dbReference type="InterPro" id="IPR029063">
    <property type="entry name" value="SAM-dependent_MTases_sf"/>
</dbReference>
<comment type="caution">
    <text evidence="2">The sequence shown here is derived from an EMBL/GenBank/DDBJ whole genome shotgun (WGS) entry which is preliminary data.</text>
</comment>
<keyword evidence="1" id="KW-0732">Signal</keyword>
<dbReference type="PIRSF" id="PIRSF031679">
    <property type="entry name" value="Mtase_Alr7345_prd"/>
    <property type="match status" value="1"/>
</dbReference>
<evidence type="ECO:0000313" key="3">
    <source>
        <dbReference type="Proteomes" id="UP001526246"/>
    </source>
</evidence>
<dbReference type="GO" id="GO:0008168">
    <property type="term" value="F:methyltransferase activity"/>
    <property type="evidence" value="ECO:0007669"/>
    <property type="project" value="UniProtKB-KW"/>
</dbReference>
<dbReference type="SUPFAM" id="SSF53335">
    <property type="entry name" value="S-adenosyl-L-methionine-dependent methyltransferases"/>
    <property type="match status" value="1"/>
</dbReference>
<feature type="signal peptide" evidence="1">
    <location>
        <begin position="1"/>
        <end position="21"/>
    </location>
</feature>
<keyword evidence="3" id="KW-1185">Reference proteome</keyword>
<dbReference type="InterPro" id="IPR016980">
    <property type="entry name" value="S-AdoMet-dep_MeTrfase_Alr7345"/>
</dbReference>